<evidence type="ECO:0000256" key="5">
    <source>
        <dbReference type="ARBA" id="ARBA00022989"/>
    </source>
</evidence>
<dbReference type="InterPro" id="IPR051907">
    <property type="entry name" value="DoxX-like_oxidoreductase"/>
</dbReference>
<protein>
    <submittedName>
        <fullName evidence="8">DoxX family protein</fullName>
    </submittedName>
</protein>
<dbReference type="OrthoDB" id="346004at2"/>
<evidence type="ECO:0000256" key="3">
    <source>
        <dbReference type="ARBA" id="ARBA00022475"/>
    </source>
</evidence>
<keyword evidence="9" id="KW-1185">Reference proteome</keyword>
<dbReference type="EMBL" id="STFF01000002">
    <property type="protein sequence ID" value="THU40308.1"/>
    <property type="molecule type" value="Genomic_DNA"/>
</dbReference>
<dbReference type="AlphaFoldDB" id="A0A4S8HX49"/>
<dbReference type="PANTHER" id="PTHR33452:SF1">
    <property type="entry name" value="INNER MEMBRANE PROTEIN YPHA-RELATED"/>
    <property type="match status" value="1"/>
</dbReference>
<dbReference type="RefSeq" id="WP_136577061.1">
    <property type="nucleotide sequence ID" value="NZ_STFF01000002.1"/>
</dbReference>
<evidence type="ECO:0000256" key="1">
    <source>
        <dbReference type="ARBA" id="ARBA00004651"/>
    </source>
</evidence>
<comment type="similarity">
    <text evidence="2">Belongs to the DoxX family.</text>
</comment>
<evidence type="ECO:0000313" key="9">
    <source>
        <dbReference type="Proteomes" id="UP000306918"/>
    </source>
</evidence>
<feature type="transmembrane region" description="Helical" evidence="7">
    <location>
        <begin position="117"/>
        <end position="139"/>
    </location>
</feature>
<reference evidence="8 9" key="1">
    <citation type="submission" date="2019-04" db="EMBL/GenBank/DDBJ databases">
        <title>Niastella caeni sp. nov., isolated from activated sludge.</title>
        <authorList>
            <person name="Sheng M."/>
        </authorList>
    </citation>
    <scope>NUCLEOTIDE SEQUENCE [LARGE SCALE GENOMIC DNA]</scope>
    <source>
        <strain evidence="8 9">HX-2-15</strain>
    </source>
</reference>
<sequence>MKRILFSTDQSIAPFLLRLFLAFVLFPHGAQKLVGWFGGFGFSGTMAYFTETVKLPWIIGFLVILIEFFGPLALLLGFAVRLWSIAIAIVMAGIILTHFTGYFFMNWFGNQKTEGMEFFLLVIGMTGALIYSGAGRFSVDARLPYRK</sequence>
<gene>
    <name evidence="8" type="ORF">FAM09_10600</name>
</gene>
<evidence type="ECO:0000313" key="8">
    <source>
        <dbReference type="EMBL" id="THU40308.1"/>
    </source>
</evidence>
<keyword evidence="5 7" id="KW-1133">Transmembrane helix</keyword>
<feature type="transmembrane region" description="Helical" evidence="7">
    <location>
        <begin position="85"/>
        <end position="105"/>
    </location>
</feature>
<dbReference type="Proteomes" id="UP000306918">
    <property type="component" value="Unassembled WGS sequence"/>
</dbReference>
<dbReference type="PANTHER" id="PTHR33452">
    <property type="entry name" value="OXIDOREDUCTASE CATD-RELATED"/>
    <property type="match status" value="1"/>
</dbReference>
<dbReference type="Pfam" id="PF07681">
    <property type="entry name" value="DoxX"/>
    <property type="match status" value="1"/>
</dbReference>
<evidence type="ECO:0000256" key="6">
    <source>
        <dbReference type="ARBA" id="ARBA00023136"/>
    </source>
</evidence>
<dbReference type="InterPro" id="IPR032808">
    <property type="entry name" value="DoxX"/>
</dbReference>
<evidence type="ECO:0000256" key="4">
    <source>
        <dbReference type="ARBA" id="ARBA00022692"/>
    </source>
</evidence>
<name>A0A4S8HX49_9BACT</name>
<proteinExistence type="inferred from homology"/>
<keyword evidence="6 7" id="KW-0472">Membrane</keyword>
<accession>A0A4S8HX49</accession>
<dbReference type="GO" id="GO:0005886">
    <property type="term" value="C:plasma membrane"/>
    <property type="evidence" value="ECO:0007669"/>
    <property type="project" value="UniProtKB-SubCell"/>
</dbReference>
<feature type="transmembrane region" description="Helical" evidence="7">
    <location>
        <begin position="56"/>
        <end position="78"/>
    </location>
</feature>
<evidence type="ECO:0000256" key="7">
    <source>
        <dbReference type="SAM" id="Phobius"/>
    </source>
</evidence>
<organism evidence="8 9">
    <name type="scientific">Niastella caeni</name>
    <dbReference type="NCBI Taxonomy" id="2569763"/>
    <lineage>
        <taxon>Bacteria</taxon>
        <taxon>Pseudomonadati</taxon>
        <taxon>Bacteroidota</taxon>
        <taxon>Chitinophagia</taxon>
        <taxon>Chitinophagales</taxon>
        <taxon>Chitinophagaceae</taxon>
        <taxon>Niastella</taxon>
    </lineage>
</organism>
<keyword evidence="3" id="KW-1003">Cell membrane</keyword>
<keyword evidence="4 7" id="KW-0812">Transmembrane</keyword>
<comment type="subcellular location">
    <subcellularLocation>
        <location evidence="1">Cell membrane</location>
        <topology evidence="1">Multi-pass membrane protein</topology>
    </subcellularLocation>
</comment>
<comment type="caution">
    <text evidence="8">The sequence shown here is derived from an EMBL/GenBank/DDBJ whole genome shotgun (WGS) entry which is preliminary data.</text>
</comment>
<evidence type="ECO:0000256" key="2">
    <source>
        <dbReference type="ARBA" id="ARBA00006679"/>
    </source>
</evidence>